<dbReference type="PROSITE" id="PS51197">
    <property type="entry name" value="HTH_RRF2_2"/>
    <property type="match status" value="1"/>
</dbReference>
<dbReference type="GO" id="GO:0003677">
    <property type="term" value="F:DNA binding"/>
    <property type="evidence" value="ECO:0007669"/>
    <property type="project" value="UniProtKB-KW"/>
</dbReference>
<dbReference type="AlphaFoldDB" id="A0A160TWP1"/>
<dbReference type="PANTHER" id="PTHR33221">
    <property type="entry name" value="WINGED HELIX-TURN-HELIX TRANSCRIPTIONAL REGULATOR, RRF2 FAMILY"/>
    <property type="match status" value="1"/>
</dbReference>
<dbReference type="InterPro" id="IPR000944">
    <property type="entry name" value="Tscrpt_reg_Rrf2"/>
</dbReference>
<dbReference type="EMBL" id="CZRL01000097">
    <property type="protein sequence ID" value="CUS53418.1"/>
    <property type="molecule type" value="Genomic_DNA"/>
</dbReference>
<gene>
    <name evidence="2" type="ORF">MGWOODY_XGa1424</name>
</gene>
<protein>
    <submittedName>
        <fullName evidence="2">Iron-sulfur cluster regulator IscR</fullName>
    </submittedName>
</protein>
<dbReference type="GO" id="GO:0005829">
    <property type="term" value="C:cytosol"/>
    <property type="evidence" value="ECO:0007669"/>
    <property type="project" value="TreeGrafter"/>
</dbReference>
<accession>A0A160TWP1</accession>
<dbReference type="InterPro" id="IPR036390">
    <property type="entry name" value="WH_DNA-bd_sf"/>
</dbReference>
<dbReference type="PANTHER" id="PTHR33221:SF5">
    <property type="entry name" value="HTH-TYPE TRANSCRIPTIONAL REGULATOR ISCR"/>
    <property type="match status" value="1"/>
</dbReference>
<dbReference type="GO" id="GO:0003700">
    <property type="term" value="F:DNA-binding transcription factor activity"/>
    <property type="evidence" value="ECO:0007669"/>
    <property type="project" value="TreeGrafter"/>
</dbReference>
<keyword evidence="1" id="KW-0238">DNA-binding</keyword>
<reference evidence="2" key="1">
    <citation type="submission" date="2015-10" db="EMBL/GenBank/DDBJ databases">
        <authorList>
            <person name="Gilbert D.G."/>
        </authorList>
    </citation>
    <scope>NUCLEOTIDE SEQUENCE</scope>
</reference>
<sequence>MRLTTKGRYAVTAMLDLALNQGKGAVTLQDIALKQEISLSYLEQLFAKLRGNGLVKGTRGPGGGYRLAQSAEAISVAAIITAVDEKADMTRCGGEANCQDGKKCLTHELWTDLSLEIYKFLDGITLSNLVNRPEVREVAERQEIEQQSHSSGLQSIVVESDQLTGTTNRY</sequence>
<dbReference type="InterPro" id="IPR036388">
    <property type="entry name" value="WH-like_DNA-bd_sf"/>
</dbReference>
<evidence type="ECO:0000256" key="1">
    <source>
        <dbReference type="ARBA" id="ARBA00023125"/>
    </source>
</evidence>
<dbReference type="SUPFAM" id="SSF46785">
    <property type="entry name" value="Winged helix' DNA-binding domain"/>
    <property type="match status" value="1"/>
</dbReference>
<organism evidence="2">
    <name type="scientific">hydrothermal vent metagenome</name>
    <dbReference type="NCBI Taxonomy" id="652676"/>
    <lineage>
        <taxon>unclassified sequences</taxon>
        <taxon>metagenomes</taxon>
        <taxon>ecological metagenomes</taxon>
    </lineage>
</organism>
<proteinExistence type="predicted"/>
<dbReference type="NCBIfam" id="TIGR00738">
    <property type="entry name" value="rrf2_super"/>
    <property type="match status" value="1"/>
</dbReference>
<dbReference type="FunFam" id="1.10.10.10:FF:000026">
    <property type="entry name" value="HTH-type transcriptional regulator IscR"/>
    <property type="match status" value="1"/>
</dbReference>
<dbReference type="Pfam" id="PF02082">
    <property type="entry name" value="Rrf2"/>
    <property type="match status" value="1"/>
</dbReference>
<dbReference type="Gene3D" id="1.10.10.10">
    <property type="entry name" value="Winged helix-like DNA-binding domain superfamily/Winged helix DNA-binding domain"/>
    <property type="match status" value="1"/>
</dbReference>
<evidence type="ECO:0000313" key="2">
    <source>
        <dbReference type="EMBL" id="CUS53418.1"/>
    </source>
</evidence>
<name>A0A160TWP1_9ZZZZ</name>